<reference evidence="2" key="1">
    <citation type="journal article" date="2023" name="Front. Plant Sci.">
        <title>Chromosomal-level genome assembly of Melastoma candidum provides insights into trichome evolution.</title>
        <authorList>
            <person name="Zhong Y."/>
            <person name="Wu W."/>
            <person name="Sun C."/>
            <person name="Zou P."/>
            <person name="Liu Y."/>
            <person name="Dai S."/>
            <person name="Zhou R."/>
        </authorList>
    </citation>
    <scope>NUCLEOTIDE SEQUENCE [LARGE SCALE GENOMIC DNA]</scope>
</reference>
<gene>
    <name evidence="1" type="ORF">MLD38_031014</name>
</gene>
<organism evidence="1 2">
    <name type="scientific">Melastoma candidum</name>
    <dbReference type="NCBI Taxonomy" id="119954"/>
    <lineage>
        <taxon>Eukaryota</taxon>
        <taxon>Viridiplantae</taxon>
        <taxon>Streptophyta</taxon>
        <taxon>Embryophyta</taxon>
        <taxon>Tracheophyta</taxon>
        <taxon>Spermatophyta</taxon>
        <taxon>Magnoliopsida</taxon>
        <taxon>eudicotyledons</taxon>
        <taxon>Gunneridae</taxon>
        <taxon>Pentapetalae</taxon>
        <taxon>rosids</taxon>
        <taxon>malvids</taxon>
        <taxon>Myrtales</taxon>
        <taxon>Melastomataceae</taxon>
        <taxon>Melastomatoideae</taxon>
        <taxon>Melastomateae</taxon>
        <taxon>Melastoma</taxon>
    </lineage>
</organism>
<sequence length="148" mass="16391">MSSLLAQDSIIFSDEDLPEPGKGHNMALSITIKCRDMMIPRVLIDGGSRVNIVPVTVMKQLHIDESEYRASNLIVRAFDGVKRKVLGEILLAIIVGPATFETTFHVLEAAGSFNMLVGRPWIHAVGAVPSTVHRRVKASRRIEHHPIY</sequence>
<dbReference type="Proteomes" id="UP001057402">
    <property type="component" value="Chromosome 9"/>
</dbReference>
<evidence type="ECO:0000313" key="1">
    <source>
        <dbReference type="EMBL" id="KAI4325632.1"/>
    </source>
</evidence>
<dbReference type="EMBL" id="CM042888">
    <property type="protein sequence ID" value="KAI4325632.1"/>
    <property type="molecule type" value="Genomic_DNA"/>
</dbReference>
<comment type="caution">
    <text evidence="1">The sequence shown here is derived from an EMBL/GenBank/DDBJ whole genome shotgun (WGS) entry which is preliminary data.</text>
</comment>
<name>A0ACB9MMU7_9MYRT</name>
<accession>A0ACB9MMU7</accession>
<evidence type="ECO:0000313" key="2">
    <source>
        <dbReference type="Proteomes" id="UP001057402"/>
    </source>
</evidence>
<protein>
    <submittedName>
        <fullName evidence="1">Uncharacterized protein</fullName>
    </submittedName>
</protein>
<proteinExistence type="predicted"/>
<keyword evidence="2" id="KW-1185">Reference proteome</keyword>